<organism evidence="2 3">
    <name type="scientific">Alcanivorax jadensis T9</name>
    <dbReference type="NCBI Taxonomy" id="1177181"/>
    <lineage>
        <taxon>Bacteria</taxon>
        <taxon>Pseudomonadati</taxon>
        <taxon>Pseudomonadota</taxon>
        <taxon>Gammaproteobacteria</taxon>
        <taxon>Oceanospirillales</taxon>
        <taxon>Alcanivoracaceae</taxon>
        <taxon>Alcanivorax</taxon>
    </lineage>
</organism>
<dbReference type="EMBL" id="ARXU01000004">
    <property type="protein sequence ID" value="KGD61655.1"/>
    <property type="molecule type" value="Genomic_DNA"/>
</dbReference>
<dbReference type="PANTHER" id="PTHR30282:SF0">
    <property type="entry name" value="P-AMINOBENZOYL-GLUTAMATE TRANSPORT PROTEIN"/>
    <property type="match status" value="1"/>
</dbReference>
<feature type="transmembrane region" description="Helical" evidence="1">
    <location>
        <begin position="292"/>
        <end position="313"/>
    </location>
</feature>
<feature type="transmembrane region" description="Helical" evidence="1">
    <location>
        <begin position="461"/>
        <end position="486"/>
    </location>
</feature>
<feature type="transmembrane region" description="Helical" evidence="1">
    <location>
        <begin position="68"/>
        <end position="96"/>
    </location>
</feature>
<evidence type="ECO:0000256" key="1">
    <source>
        <dbReference type="SAM" id="Phobius"/>
    </source>
</evidence>
<keyword evidence="1" id="KW-0812">Transmembrane</keyword>
<dbReference type="PANTHER" id="PTHR30282">
    <property type="entry name" value="P-AMINOBENZOYL GLUTAMATE TRANSPORTER"/>
    <property type="match status" value="1"/>
</dbReference>
<accession>A0ABR4WEA8</accession>
<feature type="transmembrane region" description="Helical" evidence="1">
    <location>
        <begin position="334"/>
        <end position="353"/>
    </location>
</feature>
<dbReference type="Proteomes" id="UP000029443">
    <property type="component" value="Unassembled WGS sequence"/>
</dbReference>
<feature type="transmembrane region" description="Helical" evidence="1">
    <location>
        <begin position="24"/>
        <end position="42"/>
    </location>
</feature>
<sequence>MTNTTGWLGRLETLGNKLPHPTLLFVWLCLLLLPLTAVLGALELSTQHPLSEETVTARSLVDGDGIRYLFTSLVGNFTGFAPLGIVLVAMLGLGVAEQSGLLSVSLASLVRRASGRTLVITVAFAGVLSSLTVDAGYVVLIPLAGLVFQLAGRSPIAGIATAFAAVSGGFSANLLVGPVDATLAGLSTEAARIVDPTRTVDATGNYWFIIVSTFLVTALVTLVTQRITEPRLASQPTAETSAPQVPTSHPSAMKWTLAALLILLVGIALLVLPPEAPLRHQDTGGVLGSPFIHGLVVIVALIAGVCGAVYGRVSGQFRNAGDIITAMETTMASMAGYLVLMFFAAQFVAWFNYSQLGLLLAIEGAAWLGSLTVPDVVLLLLFLLLTTMINLLIGSASAKWSILAPIFVPMLMLLGISPEATQAAYRVGDSSTNIITPLMPYFVLVLGFARRYQPDTGIGTLIALMLPYSLTLLLGWSVLLGVWIGFGWPLGPG</sequence>
<feature type="transmembrane region" description="Helical" evidence="1">
    <location>
        <begin position="206"/>
        <end position="224"/>
    </location>
</feature>
<dbReference type="InterPro" id="IPR004697">
    <property type="entry name" value="AbgT"/>
</dbReference>
<name>A0ABR4WEA8_9GAMM</name>
<feature type="transmembrane region" description="Helical" evidence="1">
    <location>
        <begin position="430"/>
        <end position="449"/>
    </location>
</feature>
<keyword evidence="1" id="KW-1133">Transmembrane helix</keyword>
<evidence type="ECO:0000313" key="2">
    <source>
        <dbReference type="EMBL" id="KGD61655.1"/>
    </source>
</evidence>
<dbReference type="Pfam" id="PF03806">
    <property type="entry name" value="ABG_transport"/>
    <property type="match status" value="1"/>
</dbReference>
<gene>
    <name evidence="2" type="ORF">T9A_01604</name>
</gene>
<feature type="transmembrane region" description="Helical" evidence="1">
    <location>
        <begin position="365"/>
        <end position="393"/>
    </location>
</feature>
<comment type="caution">
    <text evidence="2">The sequence shown here is derived from an EMBL/GenBank/DDBJ whole genome shotgun (WGS) entry which is preliminary data.</text>
</comment>
<feature type="transmembrane region" description="Helical" evidence="1">
    <location>
        <begin position="255"/>
        <end position="272"/>
    </location>
</feature>
<evidence type="ECO:0000313" key="3">
    <source>
        <dbReference type="Proteomes" id="UP000029443"/>
    </source>
</evidence>
<proteinExistence type="predicted"/>
<feature type="transmembrane region" description="Helical" evidence="1">
    <location>
        <begin position="116"/>
        <end position="144"/>
    </location>
</feature>
<keyword evidence="1" id="KW-0472">Membrane</keyword>
<protein>
    <submittedName>
        <fullName evidence="2">Transporter</fullName>
    </submittedName>
</protein>
<feature type="transmembrane region" description="Helical" evidence="1">
    <location>
        <begin position="400"/>
        <end position="418"/>
    </location>
</feature>
<dbReference type="RefSeq" id="WP_035246810.1">
    <property type="nucleotide sequence ID" value="NZ_ARXU01000004.1"/>
</dbReference>
<reference evidence="2 3" key="1">
    <citation type="submission" date="2012-09" db="EMBL/GenBank/DDBJ databases">
        <title>Genome Sequence of alkane-degrading Bacterium Alcanivorax jadensis T9.</title>
        <authorList>
            <person name="Lai Q."/>
            <person name="Shao Z."/>
        </authorList>
    </citation>
    <scope>NUCLEOTIDE SEQUENCE [LARGE SCALE GENOMIC DNA]</scope>
    <source>
        <strain evidence="2 3">T9</strain>
    </source>
</reference>
<feature type="transmembrane region" description="Helical" evidence="1">
    <location>
        <begin position="156"/>
        <end position="176"/>
    </location>
</feature>
<keyword evidence="3" id="KW-1185">Reference proteome</keyword>